<feature type="transmembrane region" description="Helical" evidence="9">
    <location>
        <begin position="553"/>
        <end position="581"/>
    </location>
</feature>
<dbReference type="GO" id="GO:0072657">
    <property type="term" value="P:protein localization to membrane"/>
    <property type="evidence" value="ECO:0007669"/>
    <property type="project" value="TreeGrafter"/>
</dbReference>
<comment type="caution">
    <text evidence="10">The sequence shown here is derived from an EMBL/GenBank/DDBJ whole genome shotgun (WGS) entry which is preliminary data.</text>
</comment>
<keyword evidence="6" id="KW-0967">Endosome</keyword>
<dbReference type="OrthoDB" id="1666796at2759"/>
<feature type="transmembrane region" description="Helical" evidence="9">
    <location>
        <begin position="325"/>
        <end position="348"/>
    </location>
</feature>
<keyword evidence="7 9" id="KW-1133">Transmembrane helix</keyword>
<evidence type="ECO:0000256" key="9">
    <source>
        <dbReference type="RuleBase" id="RU363079"/>
    </source>
</evidence>
<keyword evidence="4 9" id="KW-0812">Transmembrane</keyword>
<evidence type="ECO:0000313" key="10">
    <source>
        <dbReference type="EMBL" id="KAJ4968645.1"/>
    </source>
</evidence>
<feature type="transmembrane region" description="Helical" evidence="9">
    <location>
        <begin position="232"/>
        <end position="251"/>
    </location>
</feature>
<comment type="similarity">
    <text evidence="3 9">Belongs to the nonaspanin (TM9SF) (TC 9.A.2) family.</text>
</comment>
<feature type="transmembrane region" description="Helical" evidence="9">
    <location>
        <begin position="360"/>
        <end position="386"/>
    </location>
</feature>
<keyword evidence="5 9" id="KW-0732">Signal</keyword>
<protein>
    <recommendedName>
        <fullName evidence="9">Transmembrane 9 superfamily member</fullName>
    </recommendedName>
</protein>
<proteinExistence type="inferred from homology"/>
<dbReference type="PANTHER" id="PTHR10766:SF119">
    <property type="entry name" value="TRANSMEMBRANE 9 SUPERFAMILY MEMBER 5"/>
    <property type="match status" value="1"/>
</dbReference>
<feature type="chain" id="PRO_5040546015" description="Transmembrane 9 superfamily member" evidence="9">
    <location>
        <begin position="25"/>
        <end position="591"/>
    </location>
</feature>
<evidence type="ECO:0000256" key="2">
    <source>
        <dbReference type="ARBA" id="ARBA00004653"/>
    </source>
</evidence>
<dbReference type="AlphaFoldDB" id="A0A9Q0KDW2"/>
<organism evidence="10 11">
    <name type="scientific">Protea cynaroides</name>
    <dbReference type="NCBI Taxonomy" id="273540"/>
    <lineage>
        <taxon>Eukaryota</taxon>
        <taxon>Viridiplantae</taxon>
        <taxon>Streptophyta</taxon>
        <taxon>Embryophyta</taxon>
        <taxon>Tracheophyta</taxon>
        <taxon>Spermatophyta</taxon>
        <taxon>Magnoliopsida</taxon>
        <taxon>Proteales</taxon>
        <taxon>Proteaceae</taxon>
        <taxon>Protea</taxon>
    </lineage>
</organism>
<evidence type="ECO:0000256" key="3">
    <source>
        <dbReference type="ARBA" id="ARBA00005227"/>
    </source>
</evidence>
<keyword evidence="8 9" id="KW-0472">Membrane</keyword>
<dbReference type="PANTHER" id="PTHR10766">
    <property type="entry name" value="TRANSMEMBRANE 9 SUPERFAMILY PROTEIN"/>
    <property type="match status" value="1"/>
</dbReference>
<evidence type="ECO:0000256" key="6">
    <source>
        <dbReference type="ARBA" id="ARBA00022753"/>
    </source>
</evidence>
<feature type="signal peptide" evidence="9">
    <location>
        <begin position="1"/>
        <end position="24"/>
    </location>
</feature>
<evidence type="ECO:0000256" key="1">
    <source>
        <dbReference type="ARBA" id="ARBA00004337"/>
    </source>
</evidence>
<comment type="subcellular location">
    <subcellularLocation>
        <location evidence="1">Endosome membrane</location>
        <topology evidence="1">Multi-pass membrane protein</topology>
    </subcellularLocation>
    <subcellularLocation>
        <location evidence="2">Golgi apparatus membrane</location>
        <topology evidence="2">Multi-pass membrane protein</topology>
    </subcellularLocation>
</comment>
<dbReference type="GO" id="GO:0000139">
    <property type="term" value="C:Golgi membrane"/>
    <property type="evidence" value="ECO:0007669"/>
    <property type="project" value="UniProtKB-SubCell"/>
</dbReference>
<feature type="transmembrane region" description="Helical" evidence="9">
    <location>
        <begin position="392"/>
        <end position="418"/>
    </location>
</feature>
<reference evidence="10" key="1">
    <citation type="journal article" date="2023" name="Plant J.">
        <title>The genome of the king protea, Protea cynaroides.</title>
        <authorList>
            <person name="Chang J."/>
            <person name="Duong T.A."/>
            <person name="Schoeman C."/>
            <person name="Ma X."/>
            <person name="Roodt D."/>
            <person name="Barker N."/>
            <person name="Li Z."/>
            <person name="Van de Peer Y."/>
            <person name="Mizrachi E."/>
        </authorList>
    </citation>
    <scope>NUCLEOTIDE SEQUENCE</scope>
    <source>
        <tissue evidence="10">Young leaves</tissue>
    </source>
</reference>
<evidence type="ECO:0000256" key="4">
    <source>
        <dbReference type="ARBA" id="ARBA00022692"/>
    </source>
</evidence>
<dbReference type="EMBL" id="JAMYWD010000006">
    <property type="protein sequence ID" value="KAJ4968645.1"/>
    <property type="molecule type" value="Genomic_DNA"/>
</dbReference>
<dbReference type="GO" id="GO:0010008">
    <property type="term" value="C:endosome membrane"/>
    <property type="evidence" value="ECO:0007669"/>
    <property type="project" value="UniProtKB-SubCell"/>
</dbReference>
<gene>
    <name evidence="10" type="ORF">NE237_015346</name>
</gene>
<dbReference type="Pfam" id="PF02990">
    <property type="entry name" value="EMP70"/>
    <property type="match status" value="1"/>
</dbReference>
<evidence type="ECO:0000256" key="5">
    <source>
        <dbReference type="ARBA" id="ARBA00022729"/>
    </source>
</evidence>
<feature type="transmembrane region" description="Helical" evidence="9">
    <location>
        <begin position="291"/>
        <end position="319"/>
    </location>
</feature>
<feature type="transmembrane region" description="Helical" evidence="9">
    <location>
        <begin position="522"/>
        <end position="541"/>
    </location>
</feature>
<dbReference type="Proteomes" id="UP001141806">
    <property type="component" value="Unassembled WGS sequence"/>
</dbReference>
<name>A0A9Q0KDW2_9MAGN</name>
<evidence type="ECO:0000256" key="7">
    <source>
        <dbReference type="ARBA" id="ARBA00022989"/>
    </source>
</evidence>
<evidence type="ECO:0000313" key="11">
    <source>
        <dbReference type="Proteomes" id="UP001141806"/>
    </source>
</evidence>
<feature type="transmembrane region" description="Helical" evidence="9">
    <location>
        <begin position="453"/>
        <end position="475"/>
    </location>
</feature>
<keyword evidence="11" id="KW-1185">Reference proteome</keyword>
<accession>A0A9Q0KDW2</accession>
<evidence type="ECO:0000256" key="8">
    <source>
        <dbReference type="ARBA" id="ARBA00023136"/>
    </source>
</evidence>
<dbReference type="InterPro" id="IPR004240">
    <property type="entry name" value="EMP70"/>
</dbReference>
<sequence length="591" mass="67959">MLSQSRYFLLVFTSLVISHQPARSTPENHRYSVGDIVPLFVNKVGPLNNPSETYHYYDLPFCLPDQLIEKKESLGEVLNGDRLTNALFELKFRENKVLETLCEKQLTRDEVAKFRDAIKNDFYFQMYYDDLPLWGFIGKVEDTWFLDEMESRYYLFKHVQFDALYNEDQVIDIHAFSDPTNAVDITNDHVTKVTFTYSILWNASSTQFENRMSKYSRSSILPQHLQIHCFSIINSLVIVLLLMGMLAALFLQNLNSDLKKYSHGDEEENKEEGGWKLIRGDVFRCPPYTSLLCAVLGSGTQLLSLVFFVFALACMGVLYPYSRGALLSSLVIIYVLTSVIAGYVAASFHGQFLRRGWEKCVLLAGVLFFGPLVVTFSILNTVAIYYRTTSALPFGTLVVLLIMWTLITMPLLALGGIFRYRFRAEFQPPCATRRCPTEIQPLLAWYRKTPAQMFLGGLVPFSAIFIELHYIYISIWGHKIYTVYVILLVVFIIVIILTVILSIGLTYLQLSAEDHKWWWRSLLRAASTAIFMYGYCIYFYTQSSMSGFLQLSFFFGYNALMCYGFFLMLGSIGFIASLLFVQHIYHTIKCE</sequence>
<feature type="transmembrane region" description="Helical" evidence="9">
    <location>
        <begin position="481"/>
        <end position="510"/>
    </location>
</feature>